<protein>
    <submittedName>
        <fullName evidence="1">Uncharacterized protein</fullName>
    </submittedName>
</protein>
<reference evidence="1 2" key="1">
    <citation type="submission" date="2015-03" db="EMBL/GenBank/DDBJ databases">
        <title>Draft genome of the nematode, Opisthorchis viverrini.</title>
        <authorList>
            <person name="Mitreva M."/>
        </authorList>
    </citation>
    <scope>NUCLEOTIDE SEQUENCE [LARGE SCALE GENOMIC DNA]</scope>
    <source>
        <strain evidence="1">Khon Kaen</strain>
    </source>
</reference>
<keyword evidence="2" id="KW-1185">Reference proteome</keyword>
<proteinExistence type="predicted"/>
<gene>
    <name evidence="1" type="ORF">X801_08216</name>
</gene>
<dbReference type="EMBL" id="KV899507">
    <property type="protein sequence ID" value="OON15975.1"/>
    <property type="molecule type" value="Genomic_DNA"/>
</dbReference>
<feature type="non-terminal residue" evidence="1">
    <location>
        <position position="1"/>
    </location>
</feature>
<feature type="non-terminal residue" evidence="1">
    <location>
        <position position="180"/>
    </location>
</feature>
<organism evidence="1 2">
    <name type="scientific">Opisthorchis viverrini</name>
    <name type="common">Southeast Asian liver fluke</name>
    <dbReference type="NCBI Taxonomy" id="6198"/>
    <lineage>
        <taxon>Eukaryota</taxon>
        <taxon>Metazoa</taxon>
        <taxon>Spiralia</taxon>
        <taxon>Lophotrochozoa</taxon>
        <taxon>Platyhelminthes</taxon>
        <taxon>Trematoda</taxon>
        <taxon>Digenea</taxon>
        <taxon>Opisthorchiida</taxon>
        <taxon>Opisthorchiata</taxon>
        <taxon>Opisthorchiidae</taxon>
        <taxon>Opisthorchis</taxon>
    </lineage>
</organism>
<sequence length="180" mass="20438">HLLQDINIKTIIDTTATVCQQSVYREYKISLATILVPLDSEQPEFDLLANQPVNFTKSSLLTETHTDPTLFLLELEHQEIASLVDVVQDELKGHTVPGWENKPCISIQAWRDVAALIQAMRLKPKPHNFERTRLLRLIKPGLLSWDKPRLQTNSTTACSVLLHLPCDASQAYLTMQCLRL</sequence>
<name>A0A1S8WNL4_OPIVI</name>
<dbReference type="Proteomes" id="UP000243686">
    <property type="component" value="Unassembled WGS sequence"/>
</dbReference>
<evidence type="ECO:0000313" key="2">
    <source>
        <dbReference type="Proteomes" id="UP000243686"/>
    </source>
</evidence>
<dbReference type="AlphaFoldDB" id="A0A1S8WNL4"/>
<evidence type="ECO:0000313" key="1">
    <source>
        <dbReference type="EMBL" id="OON15975.1"/>
    </source>
</evidence>
<accession>A0A1S8WNL4</accession>